<accession>A0A2J6R3K6</accession>
<evidence type="ECO:0000313" key="2">
    <source>
        <dbReference type="EMBL" id="PMD33083.1"/>
    </source>
</evidence>
<dbReference type="InterPro" id="IPR021833">
    <property type="entry name" value="DUF3425"/>
</dbReference>
<dbReference type="CDD" id="cd14688">
    <property type="entry name" value="bZIP_YAP"/>
    <property type="match status" value="1"/>
</dbReference>
<name>A0A2J6R3K6_HYAVF</name>
<gene>
    <name evidence="2" type="ORF">L207DRAFT_590153</name>
</gene>
<evidence type="ECO:0000313" key="3">
    <source>
        <dbReference type="Proteomes" id="UP000235786"/>
    </source>
</evidence>
<proteinExistence type="predicted"/>
<dbReference type="Proteomes" id="UP000235786">
    <property type="component" value="Unassembled WGS sequence"/>
</dbReference>
<dbReference type="EMBL" id="KZ613957">
    <property type="protein sequence ID" value="PMD33083.1"/>
    <property type="molecule type" value="Genomic_DNA"/>
</dbReference>
<dbReference type="PANTHER" id="PTHR38116:SF8">
    <property type="entry name" value="BZIP DOMAIN-CONTAINING PROTEIN"/>
    <property type="match status" value="1"/>
</dbReference>
<dbReference type="AlphaFoldDB" id="A0A2J6R3K6"/>
<dbReference type="OrthoDB" id="3554538at2759"/>
<feature type="compositionally biased region" description="Basic residues" evidence="1">
    <location>
        <begin position="29"/>
        <end position="50"/>
    </location>
</feature>
<evidence type="ECO:0008006" key="4">
    <source>
        <dbReference type="Google" id="ProtNLM"/>
    </source>
</evidence>
<evidence type="ECO:0000256" key="1">
    <source>
        <dbReference type="SAM" id="MobiDB-lite"/>
    </source>
</evidence>
<dbReference type="Pfam" id="PF11905">
    <property type="entry name" value="DUF3425"/>
    <property type="match status" value="1"/>
</dbReference>
<protein>
    <recommendedName>
        <fullName evidence="4">BZIP domain-containing protein</fullName>
    </recommendedName>
</protein>
<reference evidence="2 3" key="1">
    <citation type="submission" date="2016-04" db="EMBL/GenBank/DDBJ databases">
        <title>A degradative enzymes factory behind the ericoid mycorrhizal symbiosis.</title>
        <authorList>
            <consortium name="DOE Joint Genome Institute"/>
            <person name="Martino E."/>
            <person name="Morin E."/>
            <person name="Grelet G."/>
            <person name="Kuo A."/>
            <person name="Kohler A."/>
            <person name="Daghino S."/>
            <person name="Barry K."/>
            <person name="Choi C."/>
            <person name="Cichocki N."/>
            <person name="Clum A."/>
            <person name="Copeland A."/>
            <person name="Hainaut M."/>
            <person name="Haridas S."/>
            <person name="Labutti K."/>
            <person name="Lindquist E."/>
            <person name="Lipzen A."/>
            <person name="Khouja H.-R."/>
            <person name="Murat C."/>
            <person name="Ohm R."/>
            <person name="Olson A."/>
            <person name="Spatafora J."/>
            <person name="Veneault-Fourrey C."/>
            <person name="Henrissat B."/>
            <person name="Grigoriev I."/>
            <person name="Martin F."/>
            <person name="Perotto S."/>
        </authorList>
    </citation>
    <scope>NUCLEOTIDE SEQUENCE [LARGE SCALE GENOMIC DNA]</scope>
    <source>
        <strain evidence="2 3">F</strain>
    </source>
</reference>
<feature type="region of interest" description="Disordered" evidence="1">
    <location>
        <begin position="29"/>
        <end position="96"/>
    </location>
</feature>
<dbReference type="PANTHER" id="PTHR38116">
    <property type="entry name" value="CHROMOSOME 7, WHOLE GENOME SHOTGUN SEQUENCE"/>
    <property type="match status" value="1"/>
</dbReference>
<organism evidence="2 3">
    <name type="scientific">Hyaloscypha variabilis (strain UAMH 11265 / GT02V1 / F)</name>
    <name type="common">Meliniomyces variabilis</name>
    <dbReference type="NCBI Taxonomy" id="1149755"/>
    <lineage>
        <taxon>Eukaryota</taxon>
        <taxon>Fungi</taxon>
        <taxon>Dikarya</taxon>
        <taxon>Ascomycota</taxon>
        <taxon>Pezizomycotina</taxon>
        <taxon>Leotiomycetes</taxon>
        <taxon>Helotiales</taxon>
        <taxon>Hyaloscyphaceae</taxon>
        <taxon>Hyaloscypha</taxon>
        <taxon>Hyaloscypha variabilis</taxon>
    </lineage>
</organism>
<keyword evidence="3" id="KW-1185">Reference proteome</keyword>
<dbReference type="STRING" id="1149755.A0A2J6R3K6"/>
<feature type="compositionally biased region" description="Basic and acidic residues" evidence="1">
    <location>
        <begin position="66"/>
        <end position="79"/>
    </location>
</feature>
<sequence>MIEEVWRPFIRSPEEDDWTRIEDSAARKRVQNRLAQRAHRKKFGRRKKGSKKEDHLKTSSRATTQETEKRVVGTEEQKENQVSSEPVNDEETTVPADLGVESIDLPFLDADDGEIEMLPLLTPPASSTNSELQPFDNTSNNFTNSLPPSPLTDILLLTSTTAIAAMLYNATLLSIPCQNSPNAPSIWISPHPTIPPSLLPTLLQSTTPHAPYIDLLPFPSVRNKLLQAGDLINSYEMWNDLTHGDSRVWGASPWEDSGWELGVGFVRKWWWILDQGALDKGNFWKGVRGEGALKLQDVLGSLGA</sequence>